<evidence type="ECO:0000256" key="3">
    <source>
        <dbReference type="ARBA" id="ARBA00023163"/>
    </source>
</evidence>
<dbReference type="Proteomes" id="UP000287101">
    <property type="component" value="Unassembled WGS sequence"/>
</dbReference>
<dbReference type="SUPFAM" id="SSF46689">
    <property type="entry name" value="Homeodomain-like"/>
    <property type="match status" value="2"/>
</dbReference>
<dbReference type="EMBL" id="NGJY01000002">
    <property type="protein sequence ID" value="RSU03044.1"/>
    <property type="molecule type" value="Genomic_DNA"/>
</dbReference>
<dbReference type="Pfam" id="PF12833">
    <property type="entry name" value="HTH_18"/>
    <property type="match status" value="1"/>
</dbReference>
<evidence type="ECO:0000256" key="1">
    <source>
        <dbReference type="ARBA" id="ARBA00023015"/>
    </source>
</evidence>
<keyword evidence="3" id="KW-0804">Transcription</keyword>
<evidence type="ECO:0000313" key="5">
    <source>
        <dbReference type="EMBL" id="RSU03044.1"/>
    </source>
</evidence>
<dbReference type="InterPro" id="IPR018062">
    <property type="entry name" value="HTH_AraC-typ_CS"/>
</dbReference>
<protein>
    <recommendedName>
        <fullName evidence="4">HTH araC/xylS-type domain-containing protein</fullName>
    </recommendedName>
</protein>
<dbReference type="PANTHER" id="PTHR43280:SF2">
    <property type="entry name" value="HTH-TYPE TRANSCRIPTIONAL REGULATOR EXSA"/>
    <property type="match status" value="1"/>
</dbReference>
<keyword evidence="6" id="KW-1185">Reference proteome</keyword>
<dbReference type="GO" id="GO:0043565">
    <property type="term" value="F:sequence-specific DNA binding"/>
    <property type="evidence" value="ECO:0007669"/>
    <property type="project" value="InterPro"/>
</dbReference>
<dbReference type="PANTHER" id="PTHR43280">
    <property type="entry name" value="ARAC-FAMILY TRANSCRIPTIONAL REGULATOR"/>
    <property type="match status" value="1"/>
</dbReference>
<keyword evidence="1" id="KW-0805">Transcription regulation</keyword>
<dbReference type="PRINTS" id="PR00032">
    <property type="entry name" value="HTHARAC"/>
</dbReference>
<feature type="domain" description="HTH araC/xylS-type" evidence="4">
    <location>
        <begin position="266"/>
        <end position="364"/>
    </location>
</feature>
<dbReference type="InterPro" id="IPR009057">
    <property type="entry name" value="Homeodomain-like_sf"/>
</dbReference>
<dbReference type="PROSITE" id="PS01124">
    <property type="entry name" value="HTH_ARAC_FAMILY_2"/>
    <property type="match status" value="1"/>
</dbReference>
<evidence type="ECO:0000313" key="6">
    <source>
        <dbReference type="Proteomes" id="UP000287101"/>
    </source>
</evidence>
<sequence length="367" mass="42217">MEFKQVQKLIKDIHGVELHAIHSTDDLKKIAPHTDLDSEKTHLITRFYEKHQFDLDPLFVESNDDSNFIMFPTADFYYLLGPFTIDSKQTSLPYLKKVALRSLAELLYYLIFEKQGAKLLFSGDLETVPHPSLPHSSLTPDIPLHQQELEAMMLTAIREGQIDKVKELLLLNPINKENDSIGILSKKSLMRHYRNISITTVTLATRAAIQGGLFPEIAYTLSDRYIQALEDTQFISDISKLMTDALVELTKKVHQEKQLNFSPITNKAREYISNHLYEPITREDVADFLTISPNHLDKVFKGDLKTSVARYIKHEKLNLACELIEQQQYSLSEISESLGFQSLNSFSKLFKNYFGYTPSQHLRRLSH</sequence>
<dbReference type="PROSITE" id="PS00041">
    <property type="entry name" value="HTH_ARAC_FAMILY_1"/>
    <property type="match status" value="1"/>
</dbReference>
<evidence type="ECO:0000256" key="2">
    <source>
        <dbReference type="ARBA" id="ARBA00023125"/>
    </source>
</evidence>
<evidence type="ECO:0000259" key="4">
    <source>
        <dbReference type="PROSITE" id="PS01124"/>
    </source>
</evidence>
<keyword evidence="2" id="KW-0238">DNA-binding</keyword>
<name>A0A430A7K0_9ENTE</name>
<proteinExistence type="predicted"/>
<reference evidence="5 6" key="1">
    <citation type="submission" date="2017-05" db="EMBL/GenBank/DDBJ databases">
        <title>Vagococcus spp. assemblies.</title>
        <authorList>
            <person name="Gulvik C.A."/>
        </authorList>
    </citation>
    <scope>NUCLEOTIDE SEQUENCE [LARGE SCALE GENOMIC DNA]</scope>
    <source>
        <strain evidence="5 6">CCUG 41755</strain>
    </source>
</reference>
<organism evidence="5 6">
    <name type="scientific">Vagococcus fessus</name>
    <dbReference type="NCBI Taxonomy" id="120370"/>
    <lineage>
        <taxon>Bacteria</taxon>
        <taxon>Bacillati</taxon>
        <taxon>Bacillota</taxon>
        <taxon>Bacilli</taxon>
        <taxon>Lactobacillales</taxon>
        <taxon>Enterococcaceae</taxon>
        <taxon>Vagococcus</taxon>
    </lineage>
</organism>
<dbReference type="OrthoDB" id="247151at2"/>
<gene>
    <name evidence="5" type="ORF">CBF31_04830</name>
</gene>
<accession>A0A430A7K0</accession>
<dbReference type="RefSeq" id="WP_126831256.1">
    <property type="nucleotide sequence ID" value="NZ_CBCRYB010000004.1"/>
</dbReference>
<dbReference type="InterPro" id="IPR018060">
    <property type="entry name" value="HTH_AraC"/>
</dbReference>
<dbReference type="AlphaFoldDB" id="A0A430A7K0"/>
<dbReference type="InterPro" id="IPR020449">
    <property type="entry name" value="Tscrpt_reg_AraC-type_HTH"/>
</dbReference>
<dbReference type="SMART" id="SM00342">
    <property type="entry name" value="HTH_ARAC"/>
    <property type="match status" value="1"/>
</dbReference>
<dbReference type="Gene3D" id="1.10.10.60">
    <property type="entry name" value="Homeodomain-like"/>
    <property type="match status" value="1"/>
</dbReference>
<dbReference type="GO" id="GO:0003700">
    <property type="term" value="F:DNA-binding transcription factor activity"/>
    <property type="evidence" value="ECO:0007669"/>
    <property type="project" value="InterPro"/>
</dbReference>
<comment type="caution">
    <text evidence="5">The sequence shown here is derived from an EMBL/GenBank/DDBJ whole genome shotgun (WGS) entry which is preliminary data.</text>
</comment>